<organism evidence="1 2">
    <name type="scientific">Streptococcus merionis</name>
    <dbReference type="NCBI Taxonomy" id="400065"/>
    <lineage>
        <taxon>Bacteria</taxon>
        <taxon>Bacillati</taxon>
        <taxon>Bacillota</taxon>
        <taxon>Bacilli</taxon>
        <taxon>Lactobacillales</taxon>
        <taxon>Streptococcaceae</taxon>
        <taxon>Streptococcus</taxon>
    </lineage>
</organism>
<dbReference type="OrthoDB" id="2925496at2"/>
<evidence type="ECO:0000313" key="2">
    <source>
        <dbReference type="Proteomes" id="UP000215185"/>
    </source>
</evidence>
<proteinExistence type="predicted"/>
<dbReference type="InterPro" id="IPR025009">
    <property type="entry name" value="DUF3977"/>
</dbReference>
<sequence length="80" mass="9482">MKKYIEFGFGNTWLLRTEFEQDDGMEYEVKGIVGKVSPKSIYLRVWLGHRVCIFDSKEGFKKQRKDRRALKFIFGITSEV</sequence>
<dbReference type="STRING" id="1123308.GCA_000380085_00611"/>
<protein>
    <submittedName>
        <fullName evidence="1">Group-specific protein</fullName>
    </submittedName>
</protein>
<keyword evidence="2" id="KW-1185">Reference proteome</keyword>
<dbReference type="eggNOG" id="ENOG50337A3">
    <property type="taxonomic scope" value="Bacteria"/>
</dbReference>
<dbReference type="KEGG" id="smen:SAMEA4412692_0282"/>
<dbReference type="EMBL" id="LT906439">
    <property type="protein sequence ID" value="SNU86565.1"/>
    <property type="molecule type" value="Genomic_DNA"/>
</dbReference>
<evidence type="ECO:0000313" key="1">
    <source>
        <dbReference type="EMBL" id="SNU86565.1"/>
    </source>
</evidence>
<dbReference type="Proteomes" id="UP000215185">
    <property type="component" value="Chromosome 1"/>
</dbReference>
<name>A0A239SMA1_9STRE</name>
<accession>A0A239SMA1</accession>
<dbReference type="AlphaFoldDB" id="A0A239SMA1"/>
<dbReference type="Pfam" id="PF13122">
    <property type="entry name" value="DUF3977"/>
    <property type="match status" value="1"/>
</dbReference>
<dbReference type="RefSeq" id="WP_026216900.1">
    <property type="nucleotide sequence ID" value="NZ_LT906439.1"/>
</dbReference>
<reference evidence="1 2" key="1">
    <citation type="submission" date="2017-06" db="EMBL/GenBank/DDBJ databases">
        <authorList>
            <consortium name="Pathogen Informatics"/>
        </authorList>
    </citation>
    <scope>NUCLEOTIDE SEQUENCE [LARGE SCALE GENOMIC DNA]</scope>
    <source>
        <strain evidence="1 2">NCTC13788</strain>
    </source>
</reference>
<gene>
    <name evidence="1" type="ORF">SAMEA4412692_00282</name>
</gene>